<keyword evidence="6" id="KW-0234">DNA repair</keyword>
<organism evidence="12">
    <name type="scientific">viral metagenome</name>
    <dbReference type="NCBI Taxonomy" id="1070528"/>
    <lineage>
        <taxon>unclassified sequences</taxon>
        <taxon>metagenomes</taxon>
        <taxon>organismal metagenomes</taxon>
    </lineage>
</organism>
<evidence type="ECO:0000256" key="8">
    <source>
        <dbReference type="ARBA" id="ARBA00046002"/>
    </source>
</evidence>
<comment type="subcellular location">
    <subcellularLocation>
        <location evidence="1">Virion</location>
    </subcellularLocation>
</comment>
<keyword evidence="4" id="KW-0227">DNA damage</keyword>
<dbReference type="SUPFAM" id="SSF50249">
    <property type="entry name" value="Nucleic acid-binding proteins"/>
    <property type="match status" value="1"/>
</dbReference>
<gene>
    <name evidence="12" type="ORF">MM415A00192_0002</name>
    <name evidence="11" type="ORF">MM415B00178_0010</name>
</gene>
<dbReference type="Pfam" id="PF14743">
    <property type="entry name" value="DNA_ligase_OB_2"/>
    <property type="match status" value="1"/>
</dbReference>
<dbReference type="SUPFAM" id="SSF56091">
    <property type="entry name" value="DNA ligase/mRNA capping enzyme, catalytic domain"/>
    <property type="match status" value="1"/>
</dbReference>
<evidence type="ECO:0000256" key="2">
    <source>
        <dbReference type="ARBA" id="ARBA00022598"/>
    </source>
</evidence>
<dbReference type="PANTHER" id="PTHR47810:SF5">
    <property type="entry name" value="LIGASE, PUTATIVE-RELATED"/>
    <property type="match status" value="1"/>
</dbReference>
<dbReference type="GO" id="GO:0003910">
    <property type="term" value="F:DNA ligase (ATP) activity"/>
    <property type="evidence" value="ECO:0007669"/>
    <property type="project" value="InterPro"/>
</dbReference>
<dbReference type="GO" id="GO:0044423">
    <property type="term" value="C:virion component"/>
    <property type="evidence" value="ECO:0007669"/>
    <property type="project" value="UniProtKB-KW"/>
</dbReference>
<dbReference type="EMBL" id="MT142529">
    <property type="protein sequence ID" value="QJA84393.1"/>
    <property type="molecule type" value="Genomic_DNA"/>
</dbReference>
<evidence type="ECO:0000259" key="10">
    <source>
        <dbReference type="Pfam" id="PF14743"/>
    </source>
</evidence>
<dbReference type="PANTHER" id="PTHR47810">
    <property type="entry name" value="DNA LIGASE"/>
    <property type="match status" value="1"/>
</dbReference>
<proteinExistence type="predicted"/>
<dbReference type="Gene3D" id="3.30.1490.70">
    <property type="match status" value="1"/>
</dbReference>
<dbReference type="InterPro" id="IPR012340">
    <property type="entry name" value="NA-bd_OB-fold"/>
</dbReference>
<dbReference type="EMBL" id="MT141574">
    <property type="protein sequence ID" value="QJA67628.1"/>
    <property type="molecule type" value="Genomic_DNA"/>
</dbReference>
<dbReference type="InterPro" id="IPR050326">
    <property type="entry name" value="NAD_dep_DNA_ligaseB"/>
</dbReference>
<protein>
    <recommendedName>
        <fullName evidence="7">Polydeoxyribonucleotide synthase [ATP]</fullName>
    </recommendedName>
</protein>
<evidence type="ECO:0000256" key="7">
    <source>
        <dbReference type="ARBA" id="ARBA00032896"/>
    </source>
</evidence>
<evidence type="ECO:0000256" key="1">
    <source>
        <dbReference type="ARBA" id="ARBA00004328"/>
    </source>
</evidence>
<keyword evidence="3" id="KW-0235">DNA replication</keyword>
<accession>A0A6M3KQQ2</accession>
<sequence length="293" mass="33160">MPRKGIMLCYPFEEKRLARWQAPYILQPKLDGDRCRGCIDSQGNVTLLSSEENKIISVPHINSALEALHLRNVEFDGELYIPGAPHETIHGIVSRDVNLHSDSSLVEFHIFDLVTSDLQVTRTTKLLDTIPYRKTGITFGPLQIVPVSFVTTIDGIMRQQERYTKDGYEGFVIRDSYAPYVRKRSTQMMKFKPRKEDIYEIISYQEEISKDGVPKGSLGALVCISSADTKETFSVGSGSLLTQDARHDLWGVRDSLSGKWARVKYQHLTHARGVPRFPVIIEIIDNALVKILP</sequence>
<evidence type="ECO:0000313" key="11">
    <source>
        <dbReference type="EMBL" id="QJA67628.1"/>
    </source>
</evidence>
<dbReference type="GO" id="GO:0006310">
    <property type="term" value="P:DNA recombination"/>
    <property type="evidence" value="ECO:0007669"/>
    <property type="project" value="InterPro"/>
</dbReference>
<dbReference type="GO" id="GO:0006260">
    <property type="term" value="P:DNA replication"/>
    <property type="evidence" value="ECO:0007669"/>
    <property type="project" value="UniProtKB-KW"/>
</dbReference>
<keyword evidence="5" id="KW-0946">Virion</keyword>
<dbReference type="GO" id="GO:0006281">
    <property type="term" value="P:DNA repair"/>
    <property type="evidence" value="ECO:0007669"/>
    <property type="project" value="UniProtKB-KW"/>
</dbReference>
<dbReference type="Pfam" id="PF01068">
    <property type="entry name" value="DNA_ligase_A_M"/>
    <property type="match status" value="1"/>
</dbReference>
<dbReference type="AlphaFoldDB" id="A0A6M3KQQ2"/>
<evidence type="ECO:0000256" key="5">
    <source>
        <dbReference type="ARBA" id="ARBA00022844"/>
    </source>
</evidence>
<dbReference type="Gene3D" id="3.30.470.30">
    <property type="entry name" value="DNA ligase/mRNA capping enzyme"/>
    <property type="match status" value="1"/>
</dbReference>
<evidence type="ECO:0000313" key="12">
    <source>
        <dbReference type="EMBL" id="QJA84393.1"/>
    </source>
</evidence>
<comment type="function">
    <text evidence="8">Very low-fidelity DNA ligase that seals nicks in double-stranded DNA during DNA repair. Together with the viral repair DNA polymerase X, fills the single nucleotide gaps generated by the AP endonuclease. It is not essential for viral replication and recombination. Displays a very low adenylation activity towards DNA with 3'-dideoxy- or 3'-amino-terminated nicks compared to regular nick DNA.</text>
</comment>
<dbReference type="InterPro" id="IPR012310">
    <property type="entry name" value="DNA_ligase_ATP-dep_cent"/>
</dbReference>
<evidence type="ECO:0000259" key="9">
    <source>
        <dbReference type="Pfam" id="PF01068"/>
    </source>
</evidence>
<evidence type="ECO:0000256" key="4">
    <source>
        <dbReference type="ARBA" id="ARBA00022763"/>
    </source>
</evidence>
<dbReference type="InterPro" id="IPR029319">
    <property type="entry name" value="DNA_ligase_OB"/>
</dbReference>
<dbReference type="Gene3D" id="2.40.50.140">
    <property type="entry name" value="Nucleic acid-binding proteins"/>
    <property type="match status" value="1"/>
</dbReference>
<dbReference type="GO" id="GO:0005524">
    <property type="term" value="F:ATP binding"/>
    <property type="evidence" value="ECO:0007669"/>
    <property type="project" value="InterPro"/>
</dbReference>
<evidence type="ECO:0000256" key="6">
    <source>
        <dbReference type="ARBA" id="ARBA00023204"/>
    </source>
</evidence>
<feature type="domain" description="DNA ligase OB-like" evidence="10">
    <location>
        <begin position="212"/>
        <end position="283"/>
    </location>
</feature>
<keyword evidence="2 12" id="KW-0436">Ligase</keyword>
<name>A0A6M3KQQ2_9ZZZZ</name>
<feature type="domain" description="ATP-dependent DNA ligase family profile" evidence="9">
    <location>
        <begin position="7"/>
        <end position="192"/>
    </location>
</feature>
<evidence type="ECO:0000256" key="3">
    <source>
        <dbReference type="ARBA" id="ARBA00022705"/>
    </source>
</evidence>
<reference evidence="12" key="1">
    <citation type="submission" date="2020-03" db="EMBL/GenBank/DDBJ databases">
        <title>The deep terrestrial virosphere.</title>
        <authorList>
            <person name="Holmfeldt K."/>
            <person name="Nilsson E."/>
            <person name="Simone D."/>
            <person name="Lopez-Fernandez M."/>
            <person name="Wu X."/>
            <person name="de Brujin I."/>
            <person name="Lundin D."/>
            <person name="Andersson A."/>
            <person name="Bertilsson S."/>
            <person name="Dopson M."/>
        </authorList>
    </citation>
    <scope>NUCLEOTIDE SEQUENCE</scope>
    <source>
        <strain evidence="12">MM415A00192</strain>
        <strain evidence="11">MM415B00178</strain>
    </source>
</reference>